<organism evidence="1 2">
    <name type="scientific">Haliangium ochraceum (strain DSM 14365 / JCM 11303 / SMP-2)</name>
    <dbReference type="NCBI Taxonomy" id="502025"/>
    <lineage>
        <taxon>Bacteria</taxon>
        <taxon>Pseudomonadati</taxon>
        <taxon>Myxococcota</taxon>
        <taxon>Polyangia</taxon>
        <taxon>Haliangiales</taxon>
        <taxon>Kofleriaceae</taxon>
        <taxon>Haliangium</taxon>
    </lineage>
</organism>
<dbReference type="EMBL" id="CP001804">
    <property type="protein sequence ID" value="ACY13284.1"/>
    <property type="molecule type" value="Genomic_DNA"/>
</dbReference>
<dbReference type="RefSeq" id="WP_012825911.1">
    <property type="nucleotide sequence ID" value="NC_013440.1"/>
</dbReference>
<name>D0LLR7_HALO1</name>
<dbReference type="OrthoDB" id="5384268at2"/>
<accession>D0LLR7</accession>
<evidence type="ECO:0000313" key="1">
    <source>
        <dbReference type="EMBL" id="ACY13284.1"/>
    </source>
</evidence>
<gene>
    <name evidence="1" type="ordered locus">Hoch_0652</name>
</gene>
<dbReference type="Proteomes" id="UP000001880">
    <property type="component" value="Chromosome"/>
</dbReference>
<dbReference type="STRING" id="502025.Hoch_0652"/>
<proteinExistence type="predicted"/>
<dbReference type="KEGG" id="hoh:Hoch_0652"/>
<sequence>MRGQLIFAFAAEIHRLDTAATAVLDPDGLGPLSSGYDPDFQESVVVAVDSAAERVRVEHPPVRVPCQVETKTFEALRMHAAGNGPRSRVELVVHFRDLERLALVDEETGDARIRPSDRLGAIYDKGGALVQRVRTPPGLYVTEARPIGFGLHRVRPRRNLLLVAFDARQQAAGRAA</sequence>
<dbReference type="HOGENOM" id="CLU_1523102_0_0_7"/>
<dbReference type="eggNOG" id="ENOG5032P3E">
    <property type="taxonomic scope" value="Bacteria"/>
</dbReference>
<reference evidence="1 2" key="1">
    <citation type="journal article" date="2010" name="Stand. Genomic Sci.">
        <title>Complete genome sequence of Haliangium ochraceum type strain (SMP-2).</title>
        <authorList>
            <consortium name="US DOE Joint Genome Institute (JGI-PGF)"/>
            <person name="Ivanova N."/>
            <person name="Daum C."/>
            <person name="Lang E."/>
            <person name="Abt B."/>
            <person name="Kopitz M."/>
            <person name="Saunders E."/>
            <person name="Lapidus A."/>
            <person name="Lucas S."/>
            <person name="Glavina Del Rio T."/>
            <person name="Nolan M."/>
            <person name="Tice H."/>
            <person name="Copeland A."/>
            <person name="Cheng J.F."/>
            <person name="Chen F."/>
            <person name="Bruce D."/>
            <person name="Goodwin L."/>
            <person name="Pitluck S."/>
            <person name="Mavromatis K."/>
            <person name="Pati A."/>
            <person name="Mikhailova N."/>
            <person name="Chen A."/>
            <person name="Palaniappan K."/>
            <person name="Land M."/>
            <person name="Hauser L."/>
            <person name="Chang Y.J."/>
            <person name="Jeffries C.D."/>
            <person name="Detter J.C."/>
            <person name="Brettin T."/>
            <person name="Rohde M."/>
            <person name="Goker M."/>
            <person name="Bristow J."/>
            <person name="Markowitz V."/>
            <person name="Eisen J.A."/>
            <person name="Hugenholtz P."/>
            <person name="Kyrpides N.C."/>
            <person name="Klenk H.P."/>
        </authorList>
    </citation>
    <scope>NUCLEOTIDE SEQUENCE [LARGE SCALE GENOMIC DNA]</scope>
    <source>
        <strain evidence="2">DSM 14365 / CIP 107738 / JCM 11303 / AJ 13395 / SMP-2</strain>
    </source>
</reference>
<evidence type="ECO:0000313" key="2">
    <source>
        <dbReference type="Proteomes" id="UP000001880"/>
    </source>
</evidence>
<dbReference type="AlphaFoldDB" id="D0LLR7"/>
<protein>
    <submittedName>
        <fullName evidence="1">Uncharacterized protein</fullName>
    </submittedName>
</protein>
<keyword evidence="2" id="KW-1185">Reference proteome</keyword>